<evidence type="ECO:0000256" key="5">
    <source>
        <dbReference type="ARBA" id="ARBA00022617"/>
    </source>
</evidence>
<evidence type="ECO:0000256" key="7">
    <source>
        <dbReference type="ARBA" id="ARBA00022723"/>
    </source>
</evidence>
<dbReference type="PANTHER" id="PTHR24305">
    <property type="entry name" value="CYTOCHROME P450"/>
    <property type="match status" value="1"/>
</dbReference>
<sequence>MLIQLTGSLFAAWLTYRGLRWYLVPDPIDLLPGPRPKSWLTGDINDLINPNGWEFHARLEREYGPISNIKSFLGSNFVHIYDPKALYHVLVKVIPALGQTPLPFSFSAYHYVPQDQDTFEENPIFRITFEQVFGKGLLSTFGDQHRKQRKMLNPAFSIAHLKELVPVFHHVSQKLREGIKQQLAEGKDEVRTIDPDRCHYRLTSDDHTQIDILSWSTRTALELIGQSGLGYSFDTLESDTPEHPFSTAIRGFAQLLNTFTISRFVVLPLVHDLFTPSIRRFVVDILPWPRLHRLRDMIDTMHNTCVQIFEDKKRGILEGSQDAKDGKDIISILMRANMSASETDRLPDSELLAQLSTLTFAAMDTTSNTTARLIHTLASNPTIQSQLRSELLNAKANVDGRDLTYEELDQLPLLDAVCRETLRLTNKPAVLPLSTPLTLRDGTTTTTITIPAKTDILVGILACNRNPDLWGPDANEWKPERWLKGLPQETLSPLGPHRMTFIGGGRACIGFKFAILELKVILTTLLEAFEFSPTSQTVGWQFNGVTQPVVHDPTAPPGTSPKIMLPVKASLAQPQS</sequence>
<evidence type="ECO:0000313" key="15">
    <source>
        <dbReference type="Proteomes" id="UP000001861"/>
    </source>
</evidence>
<dbReference type="GeneID" id="9378814"/>
<dbReference type="PRINTS" id="PR00385">
    <property type="entry name" value="P450"/>
</dbReference>
<comment type="cofactor">
    <cofactor evidence="1 13">
        <name>heme</name>
        <dbReference type="ChEBI" id="CHEBI:30413"/>
    </cofactor>
</comment>
<dbReference type="PRINTS" id="PR00465">
    <property type="entry name" value="EP450IV"/>
</dbReference>
<evidence type="ECO:0000256" key="11">
    <source>
        <dbReference type="ARBA" id="ARBA00023033"/>
    </source>
</evidence>
<dbReference type="AlphaFoldDB" id="D6RQG4"/>
<evidence type="ECO:0000256" key="8">
    <source>
        <dbReference type="ARBA" id="ARBA00022989"/>
    </source>
</evidence>
<evidence type="ECO:0000256" key="9">
    <source>
        <dbReference type="ARBA" id="ARBA00023002"/>
    </source>
</evidence>
<keyword evidence="15" id="KW-1185">Reference proteome</keyword>
<dbReference type="InterPro" id="IPR001128">
    <property type="entry name" value="Cyt_P450"/>
</dbReference>
<proteinExistence type="inferred from homology"/>
<dbReference type="SUPFAM" id="SSF48264">
    <property type="entry name" value="Cytochrome P450"/>
    <property type="match status" value="1"/>
</dbReference>
<dbReference type="GO" id="GO:0016705">
    <property type="term" value="F:oxidoreductase activity, acting on paired donors, with incorporation or reduction of molecular oxygen"/>
    <property type="evidence" value="ECO:0007669"/>
    <property type="project" value="InterPro"/>
</dbReference>
<dbReference type="PANTHER" id="PTHR24305:SF166">
    <property type="entry name" value="CYTOCHROME P450 12A4, MITOCHONDRIAL-RELATED"/>
    <property type="match status" value="1"/>
</dbReference>
<dbReference type="InterPro" id="IPR002403">
    <property type="entry name" value="Cyt_P450_E_grp-IV"/>
</dbReference>
<keyword evidence="9" id="KW-0560">Oxidoreductase</keyword>
<dbReference type="EMBL" id="AACS02000011">
    <property type="protein sequence ID" value="EFI26780.1"/>
    <property type="molecule type" value="Genomic_DNA"/>
</dbReference>
<dbReference type="Pfam" id="PF00067">
    <property type="entry name" value="p450"/>
    <property type="match status" value="1"/>
</dbReference>
<comment type="caution">
    <text evidence="14">The sequence shown here is derived from an EMBL/GenBank/DDBJ whole genome shotgun (WGS) entry which is preliminary data.</text>
</comment>
<evidence type="ECO:0000256" key="4">
    <source>
        <dbReference type="ARBA" id="ARBA00010617"/>
    </source>
</evidence>
<evidence type="ECO:0008006" key="16">
    <source>
        <dbReference type="Google" id="ProtNLM"/>
    </source>
</evidence>
<keyword evidence="11" id="KW-0503">Monooxygenase</keyword>
<comment type="subcellular location">
    <subcellularLocation>
        <location evidence="2">Membrane</location>
    </subcellularLocation>
</comment>
<dbReference type="VEuPathDB" id="FungiDB:CC1G_15703"/>
<evidence type="ECO:0000313" key="14">
    <source>
        <dbReference type="EMBL" id="EFI26780.1"/>
    </source>
</evidence>
<feature type="binding site" description="axial binding residue" evidence="13">
    <location>
        <position position="508"/>
    </location>
    <ligand>
        <name>heme</name>
        <dbReference type="ChEBI" id="CHEBI:30413"/>
    </ligand>
    <ligandPart>
        <name>Fe</name>
        <dbReference type="ChEBI" id="CHEBI:18248"/>
    </ligandPart>
</feature>
<organism evidence="14 15">
    <name type="scientific">Coprinopsis cinerea (strain Okayama-7 / 130 / ATCC MYA-4618 / FGSC 9003)</name>
    <name type="common">Inky cap fungus</name>
    <name type="synonym">Hormographiella aspergillata</name>
    <dbReference type="NCBI Taxonomy" id="240176"/>
    <lineage>
        <taxon>Eukaryota</taxon>
        <taxon>Fungi</taxon>
        <taxon>Dikarya</taxon>
        <taxon>Basidiomycota</taxon>
        <taxon>Agaricomycotina</taxon>
        <taxon>Agaricomycetes</taxon>
        <taxon>Agaricomycetidae</taxon>
        <taxon>Agaricales</taxon>
        <taxon>Agaricineae</taxon>
        <taxon>Psathyrellaceae</taxon>
        <taxon>Coprinopsis</taxon>
    </lineage>
</organism>
<evidence type="ECO:0000256" key="1">
    <source>
        <dbReference type="ARBA" id="ARBA00001971"/>
    </source>
</evidence>
<keyword evidence="8" id="KW-1133">Transmembrane helix</keyword>
<dbReference type="Gene3D" id="1.10.630.10">
    <property type="entry name" value="Cytochrome P450"/>
    <property type="match status" value="1"/>
</dbReference>
<gene>
    <name evidence="14" type="ORF">CC1G_15703</name>
</gene>
<evidence type="ECO:0000256" key="10">
    <source>
        <dbReference type="ARBA" id="ARBA00023004"/>
    </source>
</evidence>
<name>D6RQG4_COPC7</name>
<dbReference type="GO" id="GO:0016020">
    <property type="term" value="C:membrane"/>
    <property type="evidence" value="ECO:0007669"/>
    <property type="project" value="UniProtKB-SubCell"/>
</dbReference>
<keyword evidence="6" id="KW-0812">Transmembrane</keyword>
<dbReference type="GO" id="GO:0004497">
    <property type="term" value="F:monooxygenase activity"/>
    <property type="evidence" value="ECO:0007669"/>
    <property type="project" value="UniProtKB-KW"/>
</dbReference>
<comment type="similarity">
    <text evidence="4">Belongs to the cytochrome P450 family.</text>
</comment>
<keyword evidence="7 13" id="KW-0479">Metal-binding</keyword>
<dbReference type="InterPro" id="IPR050121">
    <property type="entry name" value="Cytochrome_P450_monoxygenase"/>
</dbReference>
<dbReference type="InParanoid" id="D6RQG4"/>
<dbReference type="eggNOG" id="KOG0157">
    <property type="taxonomic scope" value="Eukaryota"/>
</dbReference>
<comment type="pathway">
    <text evidence="3">Secondary metabolite biosynthesis; terpenoid biosynthesis.</text>
</comment>
<dbReference type="KEGG" id="cci:CC1G_15703"/>
<dbReference type="Proteomes" id="UP000001861">
    <property type="component" value="Unassembled WGS sequence"/>
</dbReference>
<accession>D6RQG4</accession>
<reference evidence="14 15" key="1">
    <citation type="journal article" date="2010" name="Proc. Natl. Acad. Sci. U.S.A.">
        <title>Insights into evolution of multicellular fungi from the assembled chromosomes of the mushroom Coprinopsis cinerea (Coprinus cinereus).</title>
        <authorList>
            <person name="Stajich J.E."/>
            <person name="Wilke S.K."/>
            <person name="Ahren D."/>
            <person name="Au C.H."/>
            <person name="Birren B.W."/>
            <person name="Borodovsky M."/>
            <person name="Burns C."/>
            <person name="Canback B."/>
            <person name="Casselton L.A."/>
            <person name="Cheng C.K."/>
            <person name="Deng J."/>
            <person name="Dietrich F.S."/>
            <person name="Fargo D.C."/>
            <person name="Farman M.L."/>
            <person name="Gathman A.C."/>
            <person name="Goldberg J."/>
            <person name="Guigo R."/>
            <person name="Hoegger P.J."/>
            <person name="Hooker J.B."/>
            <person name="Huggins A."/>
            <person name="James T.Y."/>
            <person name="Kamada T."/>
            <person name="Kilaru S."/>
            <person name="Kodira C."/>
            <person name="Kues U."/>
            <person name="Kupfer D."/>
            <person name="Kwan H.S."/>
            <person name="Lomsadze A."/>
            <person name="Li W."/>
            <person name="Lilly W.W."/>
            <person name="Ma L.J."/>
            <person name="Mackey A.J."/>
            <person name="Manning G."/>
            <person name="Martin F."/>
            <person name="Muraguchi H."/>
            <person name="Natvig D.O."/>
            <person name="Palmerini H."/>
            <person name="Ramesh M.A."/>
            <person name="Rehmeyer C.J."/>
            <person name="Roe B.A."/>
            <person name="Shenoy N."/>
            <person name="Stanke M."/>
            <person name="Ter-Hovhannisyan V."/>
            <person name="Tunlid A."/>
            <person name="Velagapudi R."/>
            <person name="Vision T.J."/>
            <person name="Zeng Q."/>
            <person name="Zolan M.E."/>
            <person name="Pukkila P.J."/>
        </authorList>
    </citation>
    <scope>NUCLEOTIDE SEQUENCE [LARGE SCALE GENOMIC DNA]</scope>
    <source>
        <strain evidence="15">Okayama-7 / 130 / ATCC MYA-4618 / FGSC 9003</strain>
    </source>
</reference>
<dbReference type="OMA" id="KWTFSFW"/>
<dbReference type="InterPro" id="IPR036396">
    <property type="entry name" value="Cyt_P450_sf"/>
</dbReference>
<keyword evidence="5 13" id="KW-0349">Heme</keyword>
<evidence type="ECO:0000256" key="12">
    <source>
        <dbReference type="ARBA" id="ARBA00023136"/>
    </source>
</evidence>
<keyword evidence="12" id="KW-0472">Membrane</keyword>
<evidence type="ECO:0000256" key="3">
    <source>
        <dbReference type="ARBA" id="ARBA00004721"/>
    </source>
</evidence>
<dbReference type="OrthoDB" id="1470350at2759"/>
<dbReference type="STRING" id="240176.D6RQG4"/>
<dbReference type="RefSeq" id="XP_002910274.1">
    <property type="nucleotide sequence ID" value="XM_002910228.1"/>
</dbReference>
<dbReference type="GO" id="GO:0020037">
    <property type="term" value="F:heme binding"/>
    <property type="evidence" value="ECO:0007669"/>
    <property type="project" value="InterPro"/>
</dbReference>
<keyword evidence="10 13" id="KW-0408">Iron</keyword>
<dbReference type="HOGENOM" id="CLU_001570_5_11_1"/>
<dbReference type="GO" id="GO:0005506">
    <property type="term" value="F:iron ion binding"/>
    <property type="evidence" value="ECO:0007669"/>
    <property type="project" value="InterPro"/>
</dbReference>
<evidence type="ECO:0000256" key="6">
    <source>
        <dbReference type="ARBA" id="ARBA00022692"/>
    </source>
</evidence>
<evidence type="ECO:0000256" key="13">
    <source>
        <dbReference type="PIRSR" id="PIRSR602403-1"/>
    </source>
</evidence>
<protein>
    <recommendedName>
        <fullName evidence="16">Cytochrome P450</fullName>
    </recommendedName>
</protein>
<dbReference type="CDD" id="cd11069">
    <property type="entry name" value="CYP_FUM15-like"/>
    <property type="match status" value="1"/>
</dbReference>
<evidence type="ECO:0000256" key="2">
    <source>
        <dbReference type="ARBA" id="ARBA00004370"/>
    </source>
</evidence>